<comment type="caution">
    <text evidence="4">The sequence shown here is derived from an EMBL/GenBank/DDBJ whole genome shotgun (WGS) entry which is preliminary data.</text>
</comment>
<dbReference type="RefSeq" id="WP_245713421.1">
    <property type="nucleotide sequence ID" value="NZ_JBEYBD010000014.1"/>
</dbReference>
<dbReference type="SUPFAM" id="SSF51905">
    <property type="entry name" value="FAD/NAD(P)-binding domain"/>
    <property type="match status" value="1"/>
</dbReference>
<keyword evidence="2 4" id="KW-0503">Monooxygenase</keyword>
<accession>A0ABV2WWQ3</accession>
<dbReference type="PANTHER" id="PTHR13789:SF309">
    <property type="entry name" value="PUTATIVE (AFU_ORTHOLOGUE AFUA_6G14510)-RELATED"/>
    <property type="match status" value="1"/>
</dbReference>
<dbReference type="PRINTS" id="PR00420">
    <property type="entry name" value="RNGMNOXGNASE"/>
</dbReference>
<protein>
    <submittedName>
        <fullName evidence="4">FAD-dependent monooxygenase</fullName>
    </submittedName>
</protein>
<dbReference type="InterPro" id="IPR050493">
    <property type="entry name" value="FAD-dep_Monooxygenase_BioMet"/>
</dbReference>
<gene>
    <name evidence="4" type="ORF">ABZ510_26110</name>
</gene>
<sequence length="391" mass="42091">MVATVQIRKDAWRYRVGLRSWGPAMKALVVGGGIGGLAVAVAFHQRGWQVEVLERAPEITEIGAGLSIQPNGLRALDTLGLGDRLRTGGPAGPPQGIRRVDGTWLIRNDIEELQRRFGPWAIVHRAALVNILRGALPAQALRPGTTVRQVLPDGTVHHDGGTDTADLVIGADGVHSVTRGSIRPHAAGPRYVGYTTWRLLTAPQPVEGSVEIWGRGERAGYVPMPDGRIYCYLMANAPAGSRAGLDRLRERFAGWHDPVPALLDAAHPDAVLQHDTYELPNLRTYVRGKVAVLGDAAHAMAPNLGQGACQALEDAVTLAAAVDTRGIDAGLADYDRLRRPRTQMIARLSRRVGAPAHWDSPLATRLRDTALPLLPSTLLGRSITPAYSWAL</sequence>
<dbReference type="Gene3D" id="3.50.50.60">
    <property type="entry name" value="FAD/NAD(P)-binding domain"/>
    <property type="match status" value="1"/>
</dbReference>
<dbReference type="Proteomes" id="UP001550628">
    <property type="component" value="Unassembled WGS sequence"/>
</dbReference>
<dbReference type="GO" id="GO:0004497">
    <property type="term" value="F:monooxygenase activity"/>
    <property type="evidence" value="ECO:0007669"/>
    <property type="project" value="UniProtKB-KW"/>
</dbReference>
<dbReference type="Pfam" id="PF01494">
    <property type="entry name" value="FAD_binding_3"/>
    <property type="match status" value="1"/>
</dbReference>
<proteinExistence type="predicted"/>
<keyword evidence="5" id="KW-1185">Reference proteome</keyword>
<feature type="domain" description="FAD-binding" evidence="3">
    <location>
        <begin position="26"/>
        <end position="347"/>
    </location>
</feature>
<reference evidence="4 5" key="1">
    <citation type="submission" date="2024-06" db="EMBL/GenBank/DDBJ databases">
        <title>The Natural Products Discovery Center: Release of the First 8490 Sequenced Strains for Exploring Actinobacteria Biosynthetic Diversity.</title>
        <authorList>
            <person name="Kalkreuter E."/>
            <person name="Kautsar S.A."/>
            <person name="Yang D."/>
            <person name="Bader C.D."/>
            <person name="Teijaro C.N."/>
            <person name="Fluegel L."/>
            <person name="Davis C.M."/>
            <person name="Simpson J.R."/>
            <person name="Lauterbach L."/>
            <person name="Steele A.D."/>
            <person name="Gui C."/>
            <person name="Meng S."/>
            <person name="Li G."/>
            <person name="Viehrig K."/>
            <person name="Ye F."/>
            <person name="Su P."/>
            <person name="Kiefer A.F."/>
            <person name="Nichols A."/>
            <person name="Cepeda A.J."/>
            <person name="Yan W."/>
            <person name="Fan B."/>
            <person name="Jiang Y."/>
            <person name="Adhikari A."/>
            <person name="Zheng C.-J."/>
            <person name="Schuster L."/>
            <person name="Cowan T.M."/>
            <person name="Smanski M.J."/>
            <person name="Chevrette M.G."/>
            <person name="De Carvalho L.P.S."/>
            <person name="Shen B."/>
        </authorList>
    </citation>
    <scope>NUCLEOTIDE SEQUENCE [LARGE SCALE GENOMIC DNA]</scope>
    <source>
        <strain evidence="4 5">NPDC019708</strain>
    </source>
</reference>
<name>A0ABV2WWQ3_9NOCA</name>
<dbReference type="PANTHER" id="PTHR13789">
    <property type="entry name" value="MONOOXYGENASE"/>
    <property type="match status" value="1"/>
</dbReference>
<evidence type="ECO:0000259" key="3">
    <source>
        <dbReference type="Pfam" id="PF01494"/>
    </source>
</evidence>
<dbReference type="EMBL" id="JBEYBF010000022">
    <property type="protein sequence ID" value="MEU1955325.1"/>
    <property type="molecule type" value="Genomic_DNA"/>
</dbReference>
<keyword evidence="1" id="KW-0560">Oxidoreductase</keyword>
<dbReference type="InterPro" id="IPR002938">
    <property type="entry name" value="FAD-bd"/>
</dbReference>
<dbReference type="InterPro" id="IPR036188">
    <property type="entry name" value="FAD/NAD-bd_sf"/>
</dbReference>
<evidence type="ECO:0000313" key="5">
    <source>
        <dbReference type="Proteomes" id="UP001550628"/>
    </source>
</evidence>
<evidence type="ECO:0000313" key="4">
    <source>
        <dbReference type="EMBL" id="MEU1955325.1"/>
    </source>
</evidence>
<organism evidence="4 5">
    <name type="scientific">Nocardia rhamnosiphila</name>
    <dbReference type="NCBI Taxonomy" id="426716"/>
    <lineage>
        <taxon>Bacteria</taxon>
        <taxon>Bacillati</taxon>
        <taxon>Actinomycetota</taxon>
        <taxon>Actinomycetes</taxon>
        <taxon>Mycobacteriales</taxon>
        <taxon>Nocardiaceae</taxon>
        <taxon>Nocardia</taxon>
    </lineage>
</organism>
<evidence type="ECO:0000256" key="1">
    <source>
        <dbReference type="ARBA" id="ARBA00023002"/>
    </source>
</evidence>
<evidence type="ECO:0000256" key="2">
    <source>
        <dbReference type="ARBA" id="ARBA00023033"/>
    </source>
</evidence>
<dbReference type="GeneID" id="96247528"/>